<evidence type="ECO:0000313" key="2">
    <source>
        <dbReference type="Proteomes" id="UP000242814"/>
    </source>
</evidence>
<organism evidence="1 2">
    <name type="scientific">Paracoccidioides brasiliensis</name>
    <dbReference type="NCBI Taxonomy" id="121759"/>
    <lineage>
        <taxon>Eukaryota</taxon>
        <taxon>Fungi</taxon>
        <taxon>Dikarya</taxon>
        <taxon>Ascomycota</taxon>
        <taxon>Pezizomycotina</taxon>
        <taxon>Eurotiomycetes</taxon>
        <taxon>Eurotiomycetidae</taxon>
        <taxon>Onygenales</taxon>
        <taxon>Ajellomycetaceae</taxon>
        <taxon>Paracoccidioides</taxon>
    </lineage>
</organism>
<protein>
    <submittedName>
        <fullName evidence="1">Uncharacterized protein</fullName>
    </submittedName>
</protein>
<proteinExistence type="predicted"/>
<dbReference type="AlphaFoldDB" id="A0A1D2JBX9"/>
<evidence type="ECO:0000313" key="1">
    <source>
        <dbReference type="EMBL" id="ODH25927.1"/>
    </source>
</evidence>
<dbReference type="Proteomes" id="UP000242814">
    <property type="component" value="Unassembled WGS sequence"/>
</dbReference>
<accession>A0A1D2JBX9</accession>
<comment type="caution">
    <text evidence="1">The sequence shown here is derived from an EMBL/GenBank/DDBJ whole genome shotgun (WGS) entry which is preliminary data.</text>
</comment>
<dbReference type="EMBL" id="LZYO01000209">
    <property type="protein sequence ID" value="ODH25927.1"/>
    <property type="molecule type" value="Genomic_DNA"/>
</dbReference>
<name>A0A1D2JBX9_PARBR</name>
<sequence>MSPIHNKNASNSLENEGRLELMINALKNQEISSIREATPQELNVKSSDILSRALDSLLQTLKSLLSQM</sequence>
<reference evidence="1 2" key="1">
    <citation type="submission" date="2016-06" db="EMBL/GenBank/DDBJ databases">
        <authorList>
            <person name="Kjaerup R.B."/>
            <person name="Dalgaard T.S."/>
            <person name="Juul-Madsen H.R."/>
        </authorList>
    </citation>
    <scope>NUCLEOTIDE SEQUENCE [LARGE SCALE GENOMIC DNA]</scope>
    <source>
        <strain evidence="1 2">Pb300</strain>
    </source>
</reference>
<gene>
    <name evidence="1" type="ORF">ACO22_04960</name>
</gene>